<gene>
    <name evidence="4" type="ORF">TBRA_LOCUS16075</name>
</gene>
<sequence length="437" mass="49936">MVHLLFEIYNRFDLNYIDERGFTHFQAACSVPNGRELVVKFLQHGQNPNFFINGYSLLRSALHNDTEWAAELLRRGADPTYVDADGSTALHTICRDGRVYLLNLVQVAVQINVPDKKGDTPLHLALESGNTWASEILLERGADPNLVNAEGSTPLHIMCQKTEGYKLVEIFFEIVDDIGKPVWVNVPDKKGNTPLHLAIHHKSTKKSEILLVNGANPNWADKDGCTALHLICNTRRHEAMKRFFEIIDENPQINLQIDAQNKNGDTPLHMALRLGSKKKFLILLEKGADPNVTNRYGWNALHFICRKTTYDFIWHFFEITDKIRRTVMIDARDSTGRTPLSLALLKANTKAAEVLLRKGADPNFANKDGWTPLHFICVRCNWFLERFFRINEERQQPVDINAKTIKGTTPLKLLRNRMPINYEEASRYLEQRGAELD</sequence>
<name>A0A6H5J7C9_9HYME</name>
<dbReference type="Pfam" id="PF12796">
    <property type="entry name" value="Ank_2"/>
    <property type="match status" value="2"/>
</dbReference>
<dbReference type="SUPFAM" id="SSF48403">
    <property type="entry name" value="Ankyrin repeat"/>
    <property type="match status" value="2"/>
</dbReference>
<evidence type="ECO:0000313" key="4">
    <source>
        <dbReference type="EMBL" id="CAB0044487.1"/>
    </source>
</evidence>
<dbReference type="EMBL" id="CADCXV010001460">
    <property type="protein sequence ID" value="CAB0044487.1"/>
    <property type="molecule type" value="Genomic_DNA"/>
</dbReference>
<organism evidence="4 5">
    <name type="scientific">Trichogramma brassicae</name>
    <dbReference type="NCBI Taxonomy" id="86971"/>
    <lineage>
        <taxon>Eukaryota</taxon>
        <taxon>Metazoa</taxon>
        <taxon>Ecdysozoa</taxon>
        <taxon>Arthropoda</taxon>
        <taxon>Hexapoda</taxon>
        <taxon>Insecta</taxon>
        <taxon>Pterygota</taxon>
        <taxon>Neoptera</taxon>
        <taxon>Endopterygota</taxon>
        <taxon>Hymenoptera</taxon>
        <taxon>Apocrita</taxon>
        <taxon>Proctotrupomorpha</taxon>
        <taxon>Chalcidoidea</taxon>
        <taxon>Trichogrammatidae</taxon>
        <taxon>Trichogramma</taxon>
    </lineage>
</organism>
<evidence type="ECO:0000256" key="1">
    <source>
        <dbReference type="ARBA" id="ARBA00022737"/>
    </source>
</evidence>
<dbReference type="SMART" id="SM00248">
    <property type="entry name" value="ANK"/>
    <property type="match status" value="10"/>
</dbReference>
<evidence type="ECO:0000313" key="5">
    <source>
        <dbReference type="Proteomes" id="UP000479190"/>
    </source>
</evidence>
<feature type="repeat" description="ANK" evidence="3">
    <location>
        <begin position="335"/>
        <end position="367"/>
    </location>
</feature>
<dbReference type="PROSITE" id="PS50297">
    <property type="entry name" value="ANK_REP_REGION"/>
    <property type="match status" value="4"/>
</dbReference>
<dbReference type="Gene3D" id="1.25.40.20">
    <property type="entry name" value="Ankyrin repeat-containing domain"/>
    <property type="match status" value="4"/>
</dbReference>
<reference evidence="4 5" key="1">
    <citation type="submission" date="2020-02" db="EMBL/GenBank/DDBJ databases">
        <authorList>
            <person name="Ferguson B K."/>
        </authorList>
    </citation>
    <scope>NUCLEOTIDE SEQUENCE [LARGE SCALE GENOMIC DNA]</scope>
</reference>
<proteinExistence type="predicted"/>
<dbReference type="PROSITE" id="PS50088">
    <property type="entry name" value="ANK_REPEAT"/>
    <property type="match status" value="4"/>
</dbReference>
<dbReference type="AlphaFoldDB" id="A0A6H5J7C9"/>
<protein>
    <submittedName>
        <fullName evidence="4">Uncharacterized protein</fullName>
    </submittedName>
</protein>
<evidence type="ECO:0000256" key="3">
    <source>
        <dbReference type="PROSITE-ProRule" id="PRU00023"/>
    </source>
</evidence>
<dbReference type="PANTHER" id="PTHR24126">
    <property type="entry name" value="ANKYRIN REPEAT, PH AND SEC7 DOMAIN CONTAINING PROTEIN SECG-RELATED"/>
    <property type="match status" value="1"/>
</dbReference>
<feature type="repeat" description="ANK" evidence="3">
    <location>
        <begin position="117"/>
        <end position="149"/>
    </location>
</feature>
<evidence type="ECO:0000256" key="2">
    <source>
        <dbReference type="ARBA" id="ARBA00023043"/>
    </source>
</evidence>
<dbReference type="InterPro" id="IPR002110">
    <property type="entry name" value="Ankyrin_rpt"/>
</dbReference>
<keyword evidence="2 3" id="KW-0040">ANK repeat</keyword>
<keyword evidence="1" id="KW-0677">Repeat</keyword>
<feature type="repeat" description="ANK" evidence="3">
    <location>
        <begin position="190"/>
        <end position="222"/>
    </location>
</feature>
<dbReference type="OrthoDB" id="194358at2759"/>
<dbReference type="Proteomes" id="UP000479190">
    <property type="component" value="Unassembled WGS sequence"/>
</dbReference>
<keyword evidence="5" id="KW-1185">Reference proteome</keyword>
<accession>A0A6H5J7C9</accession>
<dbReference type="Pfam" id="PF00023">
    <property type="entry name" value="Ank"/>
    <property type="match status" value="1"/>
</dbReference>
<dbReference type="InterPro" id="IPR036770">
    <property type="entry name" value="Ankyrin_rpt-contain_sf"/>
</dbReference>
<feature type="repeat" description="ANK" evidence="3">
    <location>
        <begin position="263"/>
        <end position="295"/>
    </location>
</feature>